<organism evidence="5 6">
    <name type="scientific">Xylella fastidiosa (strain 9a5c)</name>
    <dbReference type="NCBI Taxonomy" id="160492"/>
    <lineage>
        <taxon>Bacteria</taxon>
        <taxon>Pseudomonadati</taxon>
        <taxon>Pseudomonadota</taxon>
        <taxon>Gammaproteobacteria</taxon>
        <taxon>Lysobacterales</taxon>
        <taxon>Lysobacteraceae</taxon>
        <taxon>Xylella</taxon>
    </lineage>
</organism>
<dbReference type="KEGG" id="xfa:XF_2741"/>
<evidence type="ECO:0000313" key="5">
    <source>
        <dbReference type="EMBL" id="AAF85526.1"/>
    </source>
</evidence>
<evidence type="ECO:0000313" key="6">
    <source>
        <dbReference type="Proteomes" id="UP000000812"/>
    </source>
</evidence>
<comment type="similarity">
    <text evidence="1">Belongs to the type-I restriction system S methylase family.</text>
</comment>
<dbReference type="PANTHER" id="PTHR30408">
    <property type="entry name" value="TYPE-1 RESTRICTION ENZYME ECOKI SPECIFICITY PROTEIN"/>
    <property type="match status" value="1"/>
</dbReference>
<dbReference type="eggNOG" id="COG0732">
    <property type="taxonomic scope" value="Bacteria"/>
</dbReference>
<dbReference type="InterPro" id="IPR000055">
    <property type="entry name" value="Restrct_endonuc_typeI_TRD"/>
</dbReference>
<feature type="domain" description="Type I restriction modification DNA specificity" evidence="4">
    <location>
        <begin position="67"/>
        <end position="158"/>
    </location>
</feature>
<name>Q9P9X9_XYLFA</name>
<dbReference type="InterPro" id="IPR044946">
    <property type="entry name" value="Restrct_endonuc_typeI_TRD_sf"/>
</dbReference>
<dbReference type="PANTHER" id="PTHR30408:SF13">
    <property type="entry name" value="TYPE I RESTRICTION ENZYME HINDI SPECIFICITY SUBUNIT"/>
    <property type="match status" value="1"/>
</dbReference>
<evidence type="ECO:0000256" key="2">
    <source>
        <dbReference type="ARBA" id="ARBA00022747"/>
    </source>
</evidence>
<dbReference type="REBASE" id="4721">
    <property type="entry name" value="S.XfaORF2742P"/>
</dbReference>
<proteinExistence type="inferred from homology"/>
<dbReference type="PIR" id="C82522">
    <property type="entry name" value="C82522"/>
</dbReference>
<dbReference type="GO" id="GO:0009307">
    <property type="term" value="P:DNA restriction-modification system"/>
    <property type="evidence" value="ECO:0007669"/>
    <property type="project" value="UniProtKB-KW"/>
</dbReference>
<evidence type="ECO:0000256" key="3">
    <source>
        <dbReference type="ARBA" id="ARBA00023125"/>
    </source>
</evidence>
<sequence length="412" mass="46244">MGMVGEWRSSNWGDEVTLEYGKAIRGYSQTHGKCRVFGSNGPIGWTSYAMTQGPGVVLGRKGAYRGVEFCHESFWVIDTAYYLVPKTDLDMRWLYYAVKHYKLGEVDDGSPIPSTTRAAVYMLELDVPPKHEQHAIAKILGTLDDKIELNRRTNETLEAMARALFKAWCVDFEPVRAKLEGRWQRGESLPGLPAHLYDLFPARLIESEWGEIPEGWRVDSLGKVAVHLRRSVQPSEIKDETSYIALEHMPKRCIALAEWGVANGIESNKYEFKQGEILFGKLRPYFHKVGVAPVDGVCSTDIVVIAPILPTWFGFVLVHVSSDAFVEYTNAGSTGTKMPRTSWSEMAQYPVVLPHEDVAVAFNQHIQALSEEIIIKIHESRSLVQLRDTLLPKLISGELRVPDAERITGAAL</sequence>
<dbReference type="EMBL" id="AE003849">
    <property type="protein sequence ID" value="AAF85526.1"/>
    <property type="molecule type" value="Genomic_DNA"/>
</dbReference>
<dbReference type="Pfam" id="PF01420">
    <property type="entry name" value="Methylase_S"/>
    <property type="match status" value="1"/>
</dbReference>
<dbReference type="InterPro" id="IPR052021">
    <property type="entry name" value="Type-I_RS_S_subunit"/>
</dbReference>
<dbReference type="GO" id="GO:0003677">
    <property type="term" value="F:DNA binding"/>
    <property type="evidence" value="ECO:0007669"/>
    <property type="project" value="UniProtKB-KW"/>
</dbReference>
<protein>
    <submittedName>
        <fullName evidence="5">Type I restriction-modification system specificity determinant</fullName>
    </submittedName>
</protein>
<keyword evidence="3" id="KW-0238">DNA-binding</keyword>
<reference evidence="5 6" key="1">
    <citation type="journal article" date="2000" name="Nature">
        <title>The genome sequence of the plant pathogen Xylella fastidiosa.</title>
        <authorList>
            <person name="Simpson A.J."/>
            <person name="Reinach F.C."/>
            <person name="Arruda P."/>
            <person name="Abreu F.A."/>
            <person name="Acencio M."/>
            <person name="Alvarenga R."/>
            <person name="Alves L.M."/>
            <person name="Araya J.E."/>
            <person name="Baia G.S."/>
            <person name="Baptista C.S."/>
            <person name="Barros M.H."/>
            <person name="Bonaccorsi E.D."/>
            <person name="Bordin S."/>
            <person name="Bove J.M."/>
            <person name="Briones M.R."/>
            <person name="Bueno M.R."/>
            <person name="Camargo A.A."/>
            <person name="Camargo L.E."/>
            <person name="Carraro D.M."/>
            <person name="Carrer H."/>
            <person name="Colauto N.B."/>
            <person name="Colombo C."/>
            <person name="Costa F.F."/>
            <person name="Costa M.C."/>
            <person name="Costa-Neto C.M."/>
            <person name="Coutinho L.L."/>
            <person name="Cristofani M."/>
            <person name="Dias-Neto E."/>
            <person name="Docena C."/>
            <person name="El-Dorry H."/>
            <person name="Facincani A.P."/>
            <person name="Ferreira A.J."/>
            <person name="Ferreira V.C."/>
            <person name="Ferro J.A."/>
            <person name="Fraga J.S."/>
            <person name="Franca S.C."/>
            <person name="Franco M.C."/>
            <person name="Frohme M."/>
            <person name="Furlan L.R."/>
            <person name="Garnier M."/>
            <person name="Goldman G.H."/>
            <person name="Goldman M.H."/>
            <person name="Gomes S.L."/>
            <person name="Gruber A."/>
            <person name="Ho P.L."/>
            <person name="Hoheisel J.D."/>
            <person name="Junqueira M.L."/>
            <person name="Kemper E.L."/>
            <person name="Kitajima J.P."/>
            <person name="Krieger J.E."/>
            <person name="Kuramae E.E."/>
            <person name="Laigret F."/>
            <person name="Lambais M.R."/>
            <person name="Leite L.C."/>
            <person name="Lemos E.G."/>
            <person name="Lemos M.V."/>
            <person name="Lopes S.A."/>
            <person name="Lopes C.R."/>
            <person name="Machado J.A."/>
            <person name="Machado M.A."/>
            <person name="Madeira A.M."/>
            <person name="Madeira H.M."/>
            <person name="Marino C.L."/>
            <person name="Marques M.V."/>
            <person name="Martins E.A."/>
            <person name="Martins E.M."/>
            <person name="Matsukuma A.Y."/>
            <person name="Menck C.F."/>
            <person name="Miracca E.C."/>
            <person name="Miyaki C.Y."/>
            <person name="Monteriro-Vitorello C.B."/>
            <person name="Moon D.H."/>
            <person name="Nagai M.A."/>
            <person name="Nascimento A.L."/>
            <person name="Netto L.E."/>
            <person name="Nhani A.Jr."/>
            <person name="Nobrega F.G."/>
            <person name="Nunes L.R."/>
            <person name="Oliveira M.A."/>
            <person name="de Oliveira M.C."/>
            <person name="de Oliveira R.C."/>
            <person name="Palmieri D.A."/>
            <person name="Paris A."/>
            <person name="Peixoto B.R."/>
            <person name="Pereira G.A."/>
            <person name="Pereira H.A.Jr."/>
            <person name="Pesquero J.B."/>
            <person name="Quaggio R.B."/>
            <person name="Roberto P.G."/>
            <person name="Rodrigues V."/>
            <person name="de M Rosa A.J."/>
            <person name="de Rosa V.E.Jr."/>
            <person name="de Sa R.G."/>
            <person name="Santelli R.V."/>
            <person name="Sawasaki H.E."/>
            <person name="da Silva A.C."/>
            <person name="da Silva A.M."/>
            <person name="da Silva F.R."/>
            <person name="da Silva W.A.Jr."/>
            <person name="da Silveira J.F."/>
            <person name="Silvestri M.L."/>
            <person name="Siqueira W.J."/>
            <person name="de Souza A.A."/>
            <person name="de Souza A.P."/>
            <person name="Terenzi M.F."/>
            <person name="Truffi D."/>
            <person name="Tsai S.M."/>
            <person name="Tsuhako M.H."/>
            <person name="Vallada H."/>
            <person name="Van Sluys M.A."/>
            <person name="Verjovski-Almeida S."/>
            <person name="Vettore A.L."/>
            <person name="Zago M.A."/>
            <person name="Zatz M."/>
            <person name="Meidanis J."/>
            <person name="Setubal J.C."/>
        </authorList>
    </citation>
    <scope>NUCLEOTIDE SEQUENCE [LARGE SCALE GENOMIC DNA]</scope>
    <source>
        <strain evidence="5 6">9a5c</strain>
    </source>
</reference>
<evidence type="ECO:0000256" key="1">
    <source>
        <dbReference type="ARBA" id="ARBA00010923"/>
    </source>
</evidence>
<dbReference type="Proteomes" id="UP000000812">
    <property type="component" value="Chromosome"/>
</dbReference>
<dbReference type="PATRIC" id="fig|160492.11.peg.2908"/>
<accession>Q9P9X9</accession>
<dbReference type="HOGENOM" id="CLU_021095_2_2_6"/>
<dbReference type="Gene3D" id="1.10.287.1120">
    <property type="entry name" value="Bipartite methylase S protein"/>
    <property type="match status" value="1"/>
</dbReference>
<dbReference type="SUPFAM" id="SSF116734">
    <property type="entry name" value="DNA methylase specificity domain"/>
    <property type="match status" value="2"/>
</dbReference>
<dbReference type="STRING" id="160492.XF_2741"/>
<keyword evidence="2" id="KW-0680">Restriction system</keyword>
<gene>
    <name evidence="5" type="ordered locus">XF_2741</name>
</gene>
<dbReference type="Gene3D" id="3.90.220.20">
    <property type="entry name" value="DNA methylase specificity domains"/>
    <property type="match status" value="2"/>
</dbReference>
<dbReference type="AlphaFoldDB" id="Q9P9X9"/>
<evidence type="ECO:0000259" key="4">
    <source>
        <dbReference type="Pfam" id="PF01420"/>
    </source>
</evidence>
<dbReference type="CDD" id="cd17267">
    <property type="entry name" value="RMtype1_S_EcoAO83I-TRD1-CR1_like"/>
    <property type="match status" value="1"/>
</dbReference>